<dbReference type="SUPFAM" id="SSF51261">
    <property type="entry name" value="Duplicated hybrid motif"/>
    <property type="match status" value="1"/>
</dbReference>
<protein>
    <recommendedName>
        <fullName evidence="1">M23ase beta-sheet core domain-containing protein</fullName>
    </recommendedName>
</protein>
<dbReference type="InterPro" id="IPR016047">
    <property type="entry name" value="M23ase_b-sheet_dom"/>
</dbReference>
<dbReference type="CDD" id="cd12797">
    <property type="entry name" value="M23_peptidase"/>
    <property type="match status" value="1"/>
</dbReference>
<reference evidence="2" key="1">
    <citation type="submission" date="2017-02" db="EMBL/GenBank/DDBJ databases">
        <authorList>
            <person name="Regsiter A."/>
            <person name="William W."/>
        </authorList>
    </citation>
    <scope>NUCLEOTIDE SEQUENCE</scope>
    <source>
        <strain evidence="2">Bib</strain>
    </source>
</reference>
<dbReference type="EMBL" id="FWDM01000004">
    <property type="protein sequence ID" value="SLM10176.1"/>
    <property type="molecule type" value="Genomic_DNA"/>
</dbReference>
<dbReference type="AlphaFoldDB" id="A0A3P3XFX2"/>
<gene>
    <name evidence="2" type="ORF">SPIROBIBN47_120010</name>
</gene>
<evidence type="ECO:0000259" key="1">
    <source>
        <dbReference type="Pfam" id="PF01551"/>
    </source>
</evidence>
<feature type="domain" description="M23ase beta-sheet core" evidence="1">
    <location>
        <begin position="239"/>
        <end position="328"/>
    </location>
</feature>
<dbReference type="InterPro" id="IPR011055">
    <property type="entry name" value="Dup_hybrid_motif"/>
</dbReference>
<name>A0A3P3XFX2_9SPIR</name>
<organism evidence="2">
    <name type="scientific">uncultured spirochete</name>
    <dbReference type="NCBI Taxonomy" id="156406"/>
    <lineage>
        <taxon>Bacteria</taxon>
        <taxon>Pseudomonadati</taxon>
        <taxon>Spirochaetota</taxon>
        <taxon>Spirochaetia</taxon>
        <taxon>Spirochaetales</taxon>
        <taxon>environmental samples</taxon>
    </lineage>
</organism>
<dbReference type="Pfam" id="PF01551">
    <property type="entry name" value="Peptidase_M23"/>
    <property type="match status" value="1"/>
</dbReference>
<evidence type="ECO:0000313" key="2">
    <source>
        <dbReference type="EMBL" id="SLM10176.1"/>
    </source>
</evidence>
<accession>A0A3P3XFX2</accession>
<sequence>MRFAAKCALFGIAGILAALLLRFTMKMIAPYPTISGVVLPETSALVESTIAQSKPALNFFEELASLDIDRMQNASVAEVRARVRDFISTGLALGMEPEALAAELIPSSGHIIAMLIDSGDSEEFSQIDGVSLPAKLSYQRIAALNPLMASLRSQFEAIFDSAYAILKKYGRITPFRWLEPEAARWKGGITLPGKFSLPRISDLDYSHTYALDIFLQDVQYLPGDIQRGPVIHSLSDGIVVAAETGWIGFPRTSEGLSFLAGGISPKSGNGIIIYSPDEHKYYSYFHLYDVFVRKGQLVRAGQPLGHGGNSGINARKQGGGEHLHLEVFDANAGRFLRNTQLIALLKASIKKRPAVPQE</sequence>
<dbReference type="Gene3D" id="2.70.70.10">
    <property type="entry name" value="Glucose Permease (Domain IIA)"/>
    <property type="match status" value="1"/>
</dbReference>
<proteinExistence type="predicted"/>